<name>A0A553GX67_9PSED</name>
<keyword evidence="3" id="KW-1185">Reference proteome</keyword>
<dbReference type="AlphaFoldDB" id="A0A553GX67"/>
<evidence type="ECO:0000256" key="1">
    <source>
        <dbReference type="SAM" id="SignalP"/>
    </source>
</evidence>
<reference evidence="2 3" key="1">
    <citation type="submission" date="2019-07" db="EMBL/GenBank/DDBJ databases">
        <title>Pseudomonas mangiferae sp. nov., isolated from bark of mango tree in Thailand.</title>
        <authorList>
            <person name="Srisuk N."/>
            <person name="Anurat P."/>
        </authorList>
    </citation>
    <scope>NUCLEOTIDE SEQUENCE [LARGE SCALE GENOMIC DNA]</scope>
    <source>
        <strain evidence="2 3">DMKU_BBB3-04</strain>
    </source>
</reference>
<proteinExistence type="predicted"/>
<dbReference type="EMBL" id="VJOY01000009">
    <property type="protein sequence ID" value="TRX74102.1"/>
    <property type="molecule type" value="Genomic_DNA"/>
</dbReference>
<feature type="chain" id="PRO_5022063921" evidence="1">
    <location>
        <begin position="25"/>
        <end position="105"/>
    </location>
</feature>
<dbReference type="Pfam" id="PF11006">
    <property type="entry name" value="DUF2845"/>
    <property type="match status" value="1"/>
</dbReference>
<sequence length="105" mass="11384">MAAPVKLSLLLSLPLSLAAFSAQASSTMRCESRLVSVDATTQEVAAKCGAPASQQSLGFRQVVDYYGMVSDVPVEEWVYGPMRGGMTYYLRFEGGRLVNVDSKRN</sequence>
<comment type="caution">
    <text evidence="2">The sequence shown here is derived from an EMBL/GenBank/DDBJ whole genome shotgun (WGS) entry which is preliminary data.</text>
</comment>
<dbReference type="InterPro" id="IPR021268">
    <property type="entry name" value="DUF2845"/>
</dbReference>
<organism evidence="2 3">
    <name type="scientific">Pseudomonas mangiferae</name>
    <dbReference type="NCBI Taxonomy" id="2593654"/>
    <lineage>
        <taxon>Bacteria</taxon>
        <taxon>Pseudomonadati</taxon>
        <taxon>Pseudomonadota</taxon>
        <taxon>Gammaproteobacteria</taxon>
        <taxon>Pseudomonadales</taxon>
        <taxon>Pseudomonadaceae</taxon>
        <taxon>Pseudomonas</taxon>
    </lineage>
</organism>
<evidence type="ECO:0000313" key="2">
    <source>
        <dbReference type="EMBL" id="TRX74102.1"/>
    </source>
</evidence>
<dbReference type="Proteomes" id="UP000315235">
    <property type="component" value="Unassembled WGS sequence"/>
</dbReference>
<protein>
    <submittedName>
        <fullName evidence="2">DUF2845 domain-containing protein</fullName>
    </submittedName>
</protein>
<dbReference type="OrthoDB" id="8906462at2"/>
<keyword evidence="1" id="KW-0732">Signal</keyword>
<gene>
    <name evidence="2" type="ORF">FM069_13250</name>
</gene>
<accession>A0A553GX67</accession>
<evidence type="ECO:0000313" key="3">
    <source>
        <dbReference type="Proteomes" id="UP000315235"/>
    </source>
</evidence>
<feature type="signal peptide" evidence="1">
    <location>
        <begin position="1"/>
        <end position="24"/>
    </location>
</feature>